<evidence type="ECO:0000256" key="4">
    <source>
        <dbReference type="ARBA" id="ARBA00023284"/>
    </source>
</evidence>
<keyword evidence="4 6" id="KW-0676">Redox-active center</keyword>
<dbReference type="InterPro" id="IPR017937">
    <property type="entry name" value="Thioredoxin_CS"/>
</dbReference>
<dbReference type="Pfam" id="PF00085">
    <property type="entry name" value="Thioredoxin"/>
    <property type="match status" value="1"/>
</dbReference>
<keyword evidence="9" id="KW-1185">Reference proteome</keyword>
<feature type="active site" description="Nucleophile" evidence="5">
    <location>
        <position position="48"/>
    </location>
</feature>
<dbReference type="STRING" id="1095776.SAMN04515672_4314"/>
<evidence type="ECO:0000256" key="1">
    <source>
        <dbReference type="ARBA" id="ARBA00022448"/>
    </source>
</evidence>
<dbReference type="PANTHER" id="PTHR45663:SF11">
    <property type="entry name" value="GEO12009P1"/>
    <property type="match status" value="1"/>
</dbReference>
<evidence type="ECO:0000313" key="8">
    <source>
        <dbReference type="EMBL" id="SDK92645.1"/>
    </source>
</evidence>
<keyword evidence="3 6" id="KW-1015">Disulfide bond</keyword>
<sequence>MTVDAYSDSPERSIDEPIHIDGKRHLDEIVDEHDVVLVDFFATWCGPCQMLEPVLDGLAAETDAVIAKVDVDEHQQLAGAYGVRGVPTLALFANGEQAERYTGALPADRLRDLIEGYTE</sequence>
<dbReference type="PANTHER" id="PTHR45663">
    <property type="entry name" value="GEO12009P1"/>
    <property type="match status" value="1"/>
</dbReference>
<reference evidence="9" key="1">
    <citation type="submission" date="2016-10" db="EMBL/GenBank/DDBJ databases">
        <authorList>
            <person name="Varghese N."/>
            <person name="Submissions S."/>
        </authorList>
    </citation>
    <scope>NUCLEOTIDE SEQUENCE [LARGE SCALE GENOMIC DNA]</scope>
    <source>
        <strain evidence="9">B4,CECT 8067,JCM 17497</strain>
    </source>
</reference>
<protein>
    <submittedName>
        <fullName evidence="8">Thioredoxin</fullName>
    </submittedName>
</protein>
<dbReference type="SUPFAM" id="SSF52833">
    <property type="entry name" value="Thioredoxin-like"/>
    <property type="match status" value="1"/>
</dbReference>
<accession>A0A1G9FWD8</accession>
<proteinExistence type="predicted"/>
<feature type="site" description="Contributes to redox potential value" evidence="5">
    <location>
        <position position="47"/>
    </location>
</feature>
<organism evidence="8 9">
    <name type="scientific">Natronorubrum texcoconense</name>
    <dbReference type="NCBI Taxonomy" id="1095776"/>
    <lineage>
        <taxon>Archaea</taxon>
        <taxon>Methanobacteriati</taxon>
        <taxon>Methanobacteriota</taxon>
        <taxon>Stenosarchaea group</taxon>
        <taxon>Halobacteria</taxon>
        <taxon>Halobacteriales</taxon>
        <taxon>Natrialbaceae</taxon>
        <taxon>Natronorubrum</taxon>
    </lineage>
</organism>
<name>A0A1G9FWD8_9EURY</name>
<feature type="active site" description="Nucleophile" evidence="5">
    <location>
        <position position="45"/>
    </location>
</feature>
<keyword evidence="2" id="KW-0249">Electron transport</keyword>
<keyword evidence="1" id="KW-0813">Transport</keyword>
<dbReference type="PROSITE" id="PS51352">
    <property type="entry name" value="THIOREDOXIN_2"/>
    <property type="match status" value="1"/>
</dbReference>
<dbReference type="NCBIfam" id="TIGR01068">
    <property type="entry name" value="thioredoxin"/>
    <property type="match status" value="1"/>
</dbReference>
<feature type="site" description="Contributes to redox potential value" evidence="5">
    <location>
        <position position="46"/>
    </location>
</feature>
<evidence type="ECO:0000256" key="5">
    <source>
        <dbReference type="PIRSR" id="PIRSR000077-1"/>
    </source>
</evidence>
<feature type="disulfide bond" description="Redox-active" evidence="6">
    <location>
        <begin position="45"/>
        <end position="48"/>
    </location>
</feature>
<evidence type="ECO:0000256" key="2">
    <source>
        <dbReference type="ARBA" id="ARBA00022982"/>
    </source>
</evidence>
<evidence type="ECO:0000259" key="7">
    <source>
        <dbReference type="PROSITE" id="PS51352"/>
    </source>
</evidence>
<evidence type="ECO:0000256" key="6">
    <source>
        <dbReference type="PIRSR" id="PIRSR000077-4"/>
    </source>
</evidence>
<dbReference type="RefSeq" id="WP_090311615.1">
    <property type="nucleotide sequence ID" value="NZ_FNFE01000008.1"/>
</dbReference>
<dbReference type="PIRSF" id="PIRSF000077">
    <property type="entry name" value="Thioredoxin"/>
    <property type="match status" value="1"/>
</dbReference>
<dbReference type="InterPro" id="IPR036249">
    <property type="entry name" value="Thioredoxin-like_sf"/>
</dbReference>
<dbReference type="AlphaFoldDB" id="A0A1G9FWD8"/>
<dbReference type="GO" id="GO:0015035">
    <property type="term" value="F:protein-disulfide reductase activity"/>
    <property type="evidence" value="ECO:0007669"/>
    <property type="project" value="InterPro"/>
</dbReference>
<feature type="domain" description="Thioredoxin" evidence="7">
    <location>
        <begin position="3"/>
        <end position="119"/>
    </location>
</feature>
<evidence type="ECO:0000256" key="3">
    <source>
        <dbReference type="ARBA" id="ARBA00023157"/>
    </source>
</evidence>
<dbReference type="OrthoDB" id="35385at2157"/>
<evidence type="ECO:0000313" key="9">
    <source>
        <dbReference type="Proteomes" id="UP000198882"/>
    </source>
</evidence>
<dbReference type="EMBL" id="FNFE01000008">
    <property type="protein sequence ID" value="SDK92645.1"/>
    <property type="molecule type" value="Genomic_DNA"/>
</dbReference>
<dbReference type="CDD" id="cd02947">
    <property type="entry name" value="TRX_family"/>
    <property type="match status" value="1"/>
</dbReference>
<dbReference type="Gene3D" id="3.40.30.10">
    <property type="entry name" value="Glutaredoxin"/>
    <property type="match status" value="1"/>
</dbReference>
<dbReference type="InterPro" id="IPR013766">
    <property type="entry name" value="Thioredoxin_domain"/>
</dbReference>
<dbReference type="PRINTS" id="PR00421">
    <property type="entry name" value="THIOREDOXIN"/>
</dbReference>
<dbReference type="InterPro" id="IPR005746">
    <property type="entry name" value="Thioredoxin"/>
</dbReference>
<dbReference type="GO" id="GO:0005737">
    <property type="term" value="C:cytoplasm"/>
    <property type="evidence" value="ECO:0007669"/>
    <property type="project" value="TreeGrafter"/>
</dbReference>
<dbReference type="PROSITE" id="PS00194">
    <property type="entry name" value="THIOREDOXIN_1"/>
    <property type="match status" value="1"/>
</dbReference>
<feature type="site" description="Deprotonates C-terminal active site Cys" evidence="5">
    <location>
        <position position="39"/>
    </location>
</feature>
<dbReference type="Proteomes" id="UP000198882">
    <property type="component" value="Unassembled WGS sequence"/>
</dbReference>
<gene>
    <name evidence="8" type="ORF">SAMN04515672_4314</name>
</gene>